<gene>
    <name evidence="2" type="ORF">OZSIB_0686</name>
</gene>
<proteinExistence type="predicted"/>
<keyword evidence="1" id="KW-0472">Membrane</keyword>
<organism evidence="2 3">
    <name type="scientific">Candidatus Ozemobacter sibiricus</name>
    <dbReference type="NCBI Taxonomy" id="2268124"/>
    <lineage>
        <taxon>Bacteria</taxon>
        <taxon>Candidatus Ozemobacteria</taxon>
        <taxon>Candidatus Ozemobacterales</taxon>
        <taxon>Candidatus Ozemobacteraceae</taxon>
        <taxon>Candidatus Ozemobacter</taxon>
    </lineage>
</organism>
<dbReference type="AlphaFoldDB" id="A0A367ZW18"/>
<sequence length="237" mass="26367">MPLVWRGAANADSGSRGRPGARPHRGFTLVEAVIGMMLAATLLAICYRIFTHINRQRALGSVDLQELQGARFAINHLRRDFRSAVPRIARTASLAQKERAVRNPAVEARSYNRSPDVVPIVVAEGEIHFFRQVFDTPETTASPILEEVNYRIDPTRKCLVRTSAGKEQVFPTIRGARFELYGHPLAAEIPMLLVTLVIEATNKEGAGTTEMLEMTTTISSTVAAQNINQPSWHRVYY</sequence>
<evidence type="ECO:0000256" key="1">
    <source>
        <dbReference type="SAM" id="Phobius"/>
    </source>
</evidence>
<comment type="caution">
    <text evidence="2">The sequence shown here is derived from an EMBL/GenBank/DDBJ whole genome shotgun (WGS) entry which is preliminary data.</text>
</comment>
<evidence type="ECO:0000313" key="2">
    <source>
        <dbReference type="EMBL" id="RCK81552.1"/>
    </source>
</evidence>
<dbReference type="Proteomes" id="UP000252355">
    <property type="component" value="Unassembled WGS sequence"/>
</dbReference>
<keyword evidence="1" id="KW-1133">Transmembrane helix</keyword>
<feature type="transmembrane region" description="Helical" evidence="1">
    <location>
        <begin position="27"/>
        <end position="50"/>
    </location>
</feature>
<name>A0A367ZW18_9BACT</name>
<evidence type="ECO:0000313" key="3">
    <source>
        <dbReference type="Proteomes" id="UP000252355"/>
    </source>
</evidence>
<dbReference type="PROSITE" id="PS00409">
    <property type="entry name" value="PROKAR_NTER_METHYL"/>
    <property type="match status" value="1"/>
</dbReference>
<protein>
    <recommendedName>
        <fullName evidence="4">Prepilin-type N-terminal cleavage/methylation domain-containing protein</fullName>
    </recommendedName>
</protein>
<accession>A0A367ZW18</accession>
<dbReference type="Pfam" id="PF07963">
    <property type="entry name" value="N_methyl"/>
    <property type="match status" value="1"/>
</dbReference>
<reference evidence="2 3" key="1">
    <citation type="submission" date="2018-05" db="EMBL/GenBank/DDBJ databases">
        <title>A metagenomic window into the 2 km-deep terrestrial subsurface aquifer revealed taxonomically and functionally diverse microbial community comprising novel uncultured bacterial lineages.</title>
        <authorList>
            <person name="Kadnikov V.V."/>
            <person name="Mardanov A.V."/>
            <person name="Beletsky A.V."/>
            <person name="Banks D."/>
            <person name="Pimenov N.V."/>
            <person name="Frank Y.A."/>
            <person name="Karnachuk O.V."/>
            <person name="Ravin N.V."/>
        </authorList>
    </citation>
    <scope>NUCLEOTIDE SEQUENCE [LARGE SCALE GENOMIC DNA]</scope>
    <source>
        <strain evidence="2">BY5</strain>
    </source>
</reference>
<evidence type="ECO:0008006" key="4">
    <source>
        <dbReference type="Google" id="ProtNLM"/>
    </source>
</evidence>
<dbReference type="InterPro" id="IPR012902">
    <property type="entry name" value="N_methyl_site"/>
</dbReference>
<dbReference type="EMBL" id="QOQW01000001">
    <property type="protein sequence ID" value="RCK81552.1"/>
    <property type="molecule type" value="Genomic_DNA"/>
</dbReference>
<keyword evidence="1" id="KW-0812">Transmembrane</keyword>